<accession>F6GBD9</accession>
<dbReference type="HOGENOM" id="CLU_2772974_0_0_4"/>
<organism evidence="1 2">
    <name type="scientific">Ralstonia solanacearum (strain Po82)</name>
    <dbReference type="NCBI Taxonomy" id="1031711"/>
    <lineage>
        <taxon>Bacteria</taxon>
        <taxon>Pseudomonadati</taxon>
        <taxon>Pseudomonadota</taxon>
        <taxon>Betaproteobacteria</taxon>
        <taxon>Burkholderiales</taxon>
        <taxon>Burkholderiaceae</taxon>
        <taxon>Ralstonia</taxon>
        <taxon>Ralstonia solanacearum species complex</taxon>
    </lineage>
</organism>
<geneLocation type="plasmid" evidence="2"/>
<dbReference type="KEGG" id="rsn:RSPO_m01234"/>
<dbReference type="Proteomes" id="UP000007953">
    <property type="component" value="Plasmid megaplasmid"/>
</dbReference>
<dbReference type="PATRIC" id="fig|1031711.3.peg.4429"/>
<keyword evidence="1" id="KW-0614">Plasmid</keyword>
<dbReference type="EMBL" id="CP002820">
    <property type="protein sequence ID" value="AEG71869.1"/>
    <property type="molecule type" value="Genomic_DNA"/>
</dbReference>
<sequence>MAAERGGRCLSDTYVNVLTTLEWECARGHRWHSTPRNIRAGHWCAQCANLSKITRHETRRKRRHEAVEV</sequence>
<evidence type="ECO:0000313" key="1">
    <source>
        <dbReference type="EMBL" id="AEG71869.1"/>
    </source>
</evidence>
<name>F6GBD9_RALS8</name>
<reference evidence="1 2" key="1">
    <citation type="journal article" date="2011" name="J. Bacteriol.">
        <title>Complete genome sequence of the plant pathogen Ralstonia solanacearum strain Po82.</title>
        <authorList>
            <person name="Xu J."/>
            <person name="Zheng H.J."/>
            <person name="Liu L."/>
            <person name="Pan Z.C."/>
            <person name="Prior P."/>
            <person name="Tang B."/>
            <person name="Xu J.S."/>
            <person name="Zhang H."/>
            <person name="Tian Q."/>
            <person name="Zhang L.Q."/>
            <person name="Feng J."/>
        </authorList>
    </citation>
    <scope>NUCLEOTIDE SEQUENCE [LARGE SCALE GENOMIC DNA]</scope>
    <source>
        <strain evidence="2">Po82</strain>
    </source>
</reference>
<dbReference type="AlphaFoldDB" id="F6GBD9"/>
<protein>
    <submittedName>
        <fullName evidence="1">Conserved hypothethical protein</fullName>
    </submittedName>
</protein>
<evidence type="ECO:0000313" key="2">
    <source>
        <dbReference type="Proteomes" id="UP000007953"/>
    </source>
</evidence>
<proteinExistence type="predicted"/>
<gene>
    <name evidence="1" type="ordered locus">RSPO_m01234</name>
</gene>